<dbReference type="PANTHER" id="PTHR30055">
    <property type="entry name" value="HTH-TYPE TRANSCRIPTIONAL REGULATOR RUTR"/>
    <property type="match status" value="1"/>
</dbReference>
<keyword evidence="2 4" id="KW-0238">DNA-binding</keyword>
<keyword evidence="3" id="KW-0804">Transcription</keyword>
<organism evidence="6">
    <name type="scientific">uncultured spirochete</name>
    <dbReference type="NCBI Taxonomy" id="156406"/>
    <lineage>
        <taxon>Bacteria</taxon>
        <taxon>Pseudomonadati</taxon>
        <taxon>Spirochaetota</taxon>
        <taxon>Spirochaetia</taxon>
        <taxon>Spirochaetales</taxon>
        <taxon>environmental samples</taxon>
    </lineage>
</organism>
<dbReference type="PANTHER" id="PTHR30055:SF234">
    <property type="entry name" value="HTH-TYPE TRANSCRIPTIONAL REGULATOR BETI"/>
    <property type="match status" value="1"/>
</dbReference>
<evidence type="ECO:0000259" key="5">
    <source>
        <dbReference type="PROSITE" id="PS50977"/>
    </source>
</evidence>
<feature type="DNA-binding region" description="H-T-H motif" evidence="4">
    <location>
        <begin position="30"/>
        <end position="49"/>
    </location>
</feature>
<evidence type="ECO:0000313" key="6">
    <source>
        <dbReference type="EMBL" id="SLM19248.1"/>
    </source>
</evidence>
<reference evidence="6" key="1">
    <citation type="submission" date="2017-02" db="EMBL/GenBank/DDBJ databases">
        <authorList>
            <person name="Regsiter A."/>
            <person name="William W."/>
        </authorList>
    </citation>
    <scope>NUCLEOTIDE SEQUENCE</scope>
    <source>
        <strain evidence="6">BdmA 4</strain>
    </source>
</reference>
<accession>A0A3P3XSI1</accession>
<evidence type="ECO:0000256" key="1">
    <source>
        <dbReference type="ARBA" id="ARBA00023015"/>
    </source>
</evidence>
<dbReference type="EMBL" id="FWDO01000005">
    <property type="protein sequence ID" value="SLM19248.1"/>
    <property type="molecule type" value="Genomic_DNA"/>
</dbReference>
<dbReference type="GO" id="GO:0003700">
    <property type="term" value="F:DNA-binding transcription factor activity"/>
    <property type="evidence" value="ECO:0007669"/>
    <property type="project" value="TreeGrafter"/>
</dbReference>
<dbReference type="AlphaFoldDB" id="A0A3P3XSI1"/>
<proteinExistence type="predicted"/>
<evidence type="ECO:0000256" key="4">
    <source>
        <dbReference type="PROSITE-ProRule" id="PRU00335"/>
    </source>
</evidence>
<keyword evidence="1" id="KW-0805">Transcription regulation</keyword>
<dbReference type="GO" id="GO:0000976">
    <property type="term" value="F:transcription cis-regulatory region binding"/>
    <property type="evidence" value="ECO:0007669"/>
    <property type="project" value="TreeGrafter"/>
</dbReference>
<gene>
    <name evidence="6" type="ORF">SPIRO4BDMA_50763</name>
</gene>
<name>A0A3P3XSI1_9SPIR</name>
<evidence type="ECO:0000256" key="2">
    <source>
        <dbReference type="ARBA" id="ARBA00023125"/>
    </source>
</evidence>
<protein>
    <recommendedName>
        <fullName evidence="5">HTH tetR-type domain-containing protein</fullName>
    </recommendedName>
</protein>
<dbReference type="InterPro" id="IPR009057">
    <property type="entry name" value="Homeodomain-like_sf"/>
</dbReference>
<dbReference type="InterPro" id="IPR001647">
    <property type="entry name" value="HTH_TetR"/>
</dbReference>
<dbReference type="Pfam" id="PF00440">
    <property type="entry name" value="TetR_N"/>
    <property type="match status" value="1"/>
</dbReference>
<dbReference type="Gene3D" id="1.10.357.10">
    <property type="entry name" value="Tetracycline Repressor, domain 2"/>
    <property type="match status" value="1"/>
</dbReference>
<feature type="domain" description="HTH tetR-type" evidence="5">
    <location>
        <begin position="7"/>
        <end position="67"/>
    </location>
</feature>
<dbReference type="PROSITE" id="PS50977">
    <property type="entry name" value="HTH_TETR_2"/>
    <property type="match status" value="1"/>
</dbReference>
<dbReference type="PRINTS" id="PR00455">
    <property type="entry name" value="HTHTETR"/>
</dbReference>
<evidence type="ECO:0000256" key="3">
    <source>
        <dbReference type="ARBA" id="ARBA00023163"/>
    </source>
</evidence>
<dbReference type="InterPro" id="IPR050109">
    <property type="entry name" value="HTH-type_TetR-like_transc_reg"/>
</dbReference>
<sequence length="205" mass="24244">MSRERFFADEHRIIDAAISLICENGYEKFSTRRLAARLGVSPMTLYNYFSNKEEIVQVTISTAYEKAFEAIQDDLRGYFERESACPLMGFVEMGRKLFAFSKQYPQMYALVFVMNFSPYRDQPSLVECYNYTFKKVFERLVDKNIEEELHRHIYLFQVLVSALVRNIYNKLGPTDEETFEINLLLAYNRLLKPFERYFAVCQGIQ</sequence>
<dbReference type="SUPFAM" id="SSF46689">
    <property type="entry name" value="Homeodomain-like"/>
    <property type="match status" value="1"/>
</dbReference>